<reference evidence="4" key="1">
    <citation type="submission" date="2021-01" db="UniProtKB">
        <authorList>
            <consortium name="EnsemblMetazoa"/>
        </authorList>
    </citation>
    <scope>IDENTIFICATION</scope>
</reference>
<dbReference type="Gene3D" id="3.10.100.10">
    <property type="entry name" value="Mannose-Binding Protein A, subunit A"/>
    <property type="match status" value="2"/>
</dbReference>
<dbReference type="Pfam" id="PF00059">
    <property type="entry name" value="Lectin_C"/>
    <property type="match status" value="2"/>
</dbReference>
<feature type="domain" description="C-type lectin" evidence="3">
    <location>
        <begin position="59"/>
        <end position="159"/>
    </location>
</feature>
<dbReference type="InterPro" id="IPR050111">
    <property type="entry name" value="C-type_lectin/snaclec_domain"/>
</dbReference>
<dbReference type="CDD" id="cd00037">
    <property type="entry name" value="CLECT"/>
    <property type="match status" value="2"/>
</dbReference>
<keyword evidence="1" id="KW-1015">Disulfide bond</keyword>
<evidence type="ECO:0000256" key="2">
    <source>
        <dbReference type="SAM" id="Phobius"/>
    </source>
</evidence>
<keyword evidence="2" id="KW-0472">Membrane</keyword>
<name>A0A7M5UKT1_9CNID</name>
<evidence type="ECO:0000313" key="4">
    <source>
        <dbReference type="EnsemblMetazoa" id="CLYHEMP011347.1"/>
    </source>
</evidence>
<dbReference type="InterPro" id="IPR016187">
    <property type="entry name" value="CTDL_fold"/>
</dbReference>
<dbReference type="InterPro" id="IPR018378">
    <property type="entry name" value="C-type_lectin_CS"/>
</dbReference>
<feature type="domain" description="C-type lectin" evidence="3">
    <location>
        <begin position="179"/>
        <end position="290"/>
    </location>
</feature>
<protein>
    <recommendedName>
        <fullName evidence="3">C-type lectin domain-containing protein</fullName>
    </recommendedName>
</protein>
<evidence type="ECO:0000259" key="3">
    <source>
        <dbReference type="PROSITE" id="PS50041"/>
    </source>
</evidence>
<evidence type="ECO:0000313" key="5">
    <source>
        <dbReference type="Proteomes" id="UP000594262"/>
    </source>
</evidence>
<keyword evidence="2" id="KW-0812">Transmembrane</keyword>
<dbReference type="AlphaFoldDB" id="A0A7M5UKT1"/>
<keyword evidence="2" id="KW-1133">Transmembrane helix</keyword>
<feature type="transmembrane region" description="Helical" evidence="2">
    <location>
        <begin position="29"/>
        <end position="47"/>
    </location>
</feature>
<accession>A0A7M5UKT1</accession>
<dbReference type="EnsemblMetazoa" id="CLYHEMT011347.1">
    <property type="protein sequence ID" value="CLYHEMP011347.1"/>
    <property type="gene ID" value="CLYHEMG011347"/>
</dbReference>
<dbReference type="OrthoDB" id="5956643at2759"/>
<dbReference type="InterPro" id="IPR016186">
    <property type="entry name" value="C-type_lectin-like/link_sf"/>
</dbReference>
<keyword evidence="5" id="KW-1185">Reference proteome</keyword>
<dbReference type="SMART" id="SM00034">
    <property type="entry name" value="CLECT"/>
    <property type="match status" value="2"/>
</dbReference>
<proteinExistence type="predicted"/>
<dbReference type="PROSITE" id="PS00615">
    <property type="entry name" value="C_TYPE_LECTIN_1"/>
    <property type="match status" value="1"/>
</dbReference>
<dbReference type="InterPro" id="IPR001304">
    <property type="entry name" value="C-type_lectin-like"/>
</dbReference>
<dbReference type="PANTHER" id="PTHR22803">
    <property type="entry name" value="MANNOSE, PHOSPHOLIPASE, LECTIN RECEPTOR RELATED"/>
    <property type="match status" value="1"/>
</dbReference>
<dbReference type="PROSITE" id="PS50041">
    <property type="entry name" value="C_TYPE_LECTIN_2"/>
    <property type="match status" value="2"/>
</dbReference>
<organism evidence="4 5">
    <name type="scientific">Clytia hemisphaerica</name>
    <dbReference type="NCBI Taxonomy" id="252671"/>
    <lineage>
        <taxon>Eukaryota</taxon>
        <taxon>Metazoa</taxon>
        <taxon>Cnidaria</taxon>
        <taxon>Hydrozoa</taxon>
        <taxon>Hydroidolina</taxon>
        <taxon>Leptothecata</taxon>
        <taxon>Obeliida</taxon>
        <taxon>Clytiidae</taxon>
        <taxon>Clytia</taxon>
    </lineage>
</organism>
<sequence length="290" mass="34044">LKELSSLLRAYSSKFWRGTKDKYLVKMRLCIFLSVIYCLFFLNFIIAEENLLPRFGTDYYFEKTLYNWNDAEVRCQWRGGHLFVPKDLSEWNLVYQTAKQKGIHDFWLGLNDKQTEGQFIAVDGATLFYENWTAGEPNNYNNEDCAHSRYDGTWNDHQCLTAKFASVCKMPFHVDMIEFENHKYYIGTEKVSWAVAQASCQYRGAELVSFKDIDESRFIHYEAVNKRGLEKFWIGYTDVVNEGSFKWTDHTEFGFTLFAAGEPNNAGNEHCVYQRKTGYWNDANCELKVR</sequence>
<evidence type="ECO:0000256" key="1">
    <source>
        <dbReference type="ARBA" id="ARBA00023157"/>
    </source>
</evidence>
<dbReference type="Proteomes" id="UP000594262">
    <property type="component" value="Unplaced"/>
</dbReference>
<dbReference type="SUPFAM" id="SSF56436">
    <property type="entry name" value="C-type lectin-like"/>
    <property type="match status" value="2"/>
</dbReference>